<name>A0A0F7VDR7_PENBI</name>
<sequence length="199" mass="22771">MALWLHQDDDGGRPSGAMEIIHGIRLWGKLWFASRRISRCLHRLFYPSHNYSCCHSLRGTCNYLGVPVFLNSRDRPRNRESFLSDPIHFIPPFCACCSLLVCLKHSKLQPADSVLPNLPSSNRASSLFSQSIFGLIDLTHTERAIDFDCPLSSILRTVGDSLRHRFAGYSSKFHPTLDKRRRHFWNARVSRHLLVSLAV</sequence>
<evidence type="ECO:0000313" key="1">
    <source>
        <dbReference type="EMBL" id="CEO58786.1"/>
    </source>
</evidence>
<accession>A0A0F7VDR7</accession>
<evidence type="ECO:0000313" key="2">
    <source>
        <dbReference type="Proteomes" id="UP000042958"/>
    </source>
</evidence>
<keyword evidence="2" id="KW-1185">Reference proteome</keyword>
<proteinExistence type="predicted"/>
<protein>
    <submittedName>
        <fullName evidence="1">Uncharacterized protein</fullName>
    </submittedName>
</protein>
<gene>
    <name evidence="1" type="ORF">PMG11_03488</name>
</gene>
<dbReference type="EMBL" id="CDHK01000003">
    <property type="protein sequence ID" value="CEO58786.1"/>
    <property type="molecule type" value="Genomic_DNA"/>
</dbReference>
<organism evidence="1 2">
    <name type="scientific">Penicillium brasilianum</name>
    <dbReference type="NCBI Taxonomy" id="104259"/>
    <lineage>
        <taxon>Eukaryota</taxon>
        <taxon>Fungi</taxon>
        <taxon>Dikarya</taxon>
        <taxon>Ascomycota</taxon>
        <taxon>Pezizomycotina</taxon>
        <taxon>Eurotiomycetes</taxon>
        <taxon>Eurotiomycetidae</taxon>
        <taxon>Eurotiales</taxon>
        <taxon>Aspergillaceae</taxon>
        <taxon>Penicillium</taxon>
    </lineage>
</organism>
<reference evidence="2" key="1">
    <citation type="journal article" date="2015" name="Genome Announc.">
        <title>Draft genome sequence of the fungus Penicillium brasilianum MG11.</title>
        <authorList>
            <person name="Horn F."/>
            <person name="Linde J."/>
            <person name="Mattern D.J."/>
            <person name="Walther G."/>
            <person name="Guthke R."/>
            <person name="Brakhage A.A."/>
            <person name="Valiante V."/>
        </authorList>
    </citation>
    <scope>NUCLEOTIDE SEQUENCE [LARGE SCALE GENOMIC DNA]</scope>
    <source>
        <strain evidence="2">MG11</strain>
    </source>
</reference>
<dbReference type="Proteomes" id="UP000042958">
    <property type="component" value="Unassembled WGS sequence"/>
</dbReference>
<dbReference type="AlphaFoldDB" id="A0A0F7VDR7"/>